<dbReference type="PROSITE" id="PS50002">
    <property type="entry name" value="SH3"/>
    <property type="match status" value="1"/>
</dbReference>
<feature type="compositionally biased region" description="Basic and acidic residues" evidence="6">
    <location>
        <begin position="743"/>
        <end position="762"/>
    </location>
</feature>
<dbReference type="SUPFAM" id="SSF50156">
    <property type="entry name" value="PDZ domain-like"/>
    <property type="match status" value="1"/>
</dbReference>
<feature type="compositionally biased region" description="Basic and acidic residues" evidence="6">
    <location>
        <begin position="995"/>
        <end position="1015"/>
    </location>
</feature>
<feature type="compositionally biased region" description="Polar residues" evidence="6">
    <location>
        <begin position="1572"/>
        <end position="1589"/>
    </location>
</feature>
<dbReference type="FunFam" id="3.10.20.90:FF:000029">
    <property type="entry name" value="SH3 and multiple ankyrin repeat domains protein 1"/>
    <property type="match status" value="1"/>
</dbReference>
<feature type="compositionally biased region" description="Pro residues" evidence="6">
    <location>
        <begin position="1176"/>
        <end position="1193"/>
    </location>
</feature>
<feature type="domain" description="SH3" evidence="7">
    <location>
        <begin position="448"/>
        <end position="522"/>
    </location>
</feature>
<feature type="compositionally biased region" description="Polar residues" evidence="6">
    <location>
        <begin position="874"/>
        <end position="890"/>
    </location>
</feature>
<evidence type="ECO:0000256" key="3">
    <source>
        <dbReference type="ARBA" id="ARBA00034105"/>
    </source>
</evidence>
<organism evidence="10 11">
    <name type="scientific">Mizuhopecten yessoensis</name>
    <name type="common">Japanese scallop</name>
    <name type="synonym">Patinopecten yessoensis</name>
    <dbReference type="NCBI Taxonomy" id="6573"/>
    <lineage>
        <taxon>Eukaryota</taxon>
        <taxon>Metazoa</taxon>
        <taxon>Spiralia</taxon>
        <taxon>Lophotrochozoa</taxon>
        <taxon>Mollusca</taxon>
        <taxon>Bivalvia</taxon>
        <taxon>Autobranchia</taxon>
        <taxon>Pteriomorphia</taxon>
        <taxon>Pectinida</taxon>
        <taxon>Pectinoidea</taxon>
        <taxon>Pectinidae</taxon>
        <taxon>Mizuhopecten</taxon>
    </lineage>
</organism>
<dbReference type="GO" id="GO:0030160">
    <property type="term" value="F:synaptic receptor adaptor activity"/>
    <property type="evidence" value="ECO:0007669"/>
    <property type="project" value="TreeGrafter"/>
</dbReference>
<evidence type="ECO:0000259" key="8">
    <source>
        <dbReference type="PROSITE" id="PS50105"/>
    </source>
</evidence>
<gene>
    <name evidence="10" type="ORF">KP79_PYT07738</name>
</gene>
<feature type="compositionally biased region" description="Acidic residues" evidence="6">
    <location>
        <begin position="1049"/>
        <end position="1059"/>
    </location>
</feature>
<feature type="region of interest" description="Disordered" evidence="6">
    <location>
        <begin position="1406"/>
        <end position="1505"/>
    </location>
</feature>
<dbReference type="GO" id="GO:0014069">
    <property type="term" value="C:postsynaptic density"/>
    <property type="evidence" value="ECO:0007669"/>
    <property type="project" value="UniProtKB-SubCell"/>
</dbReference>
<feature type="compositionally biased region" description="Basic and acidic residues" evidence="6">
    <location>
        <begin position="819"/>
        <end position="834"/>
    </location>
</feature>
<evidence type="ECO:0000256" key="6">
    <source>
        <dbReference type="SAM" id="MobiDB-lite"/>
    </source>
</evidence>
<evidence type="ECO:0000313" key="11">
    <source>
        <dbReference type="Proteomes" id="UP000242188"/>
    </source>
</evidence>
<feature type="repeat" description="ANK" evidence="4">
    <location>
        <begin position="223"/>
        <end position="255"/>
    </location>
</feature>
<keyword evidence="1 5" id="KW-0728">SH3 domain</keyword>
<dbReference type="Pfam" id="PF12796">
    <property type="entry name" value="Ank_2"/>
    <property type="match status" value="2"/>
</dbReference>
<keyword evidence="4" id="KW-0040">ANK repeat</keyword>
<comment type="caution">
    <text evidence="10">The sequence shown here is derived from an EMBL/GenBank/DDBJ whole genome shotgun (WGS) entry which is preliminary data.</text>
</comment>
<feature type="compositionally biased region" description="Pro residues" evidence="6">
    <location>
        <begin position="1107"/>
        <end position="1142"/>
    </location>
</feature>
<dbReference type="Pfam" id="PF16511">
    <property type="entry name" value="FERM_f0"/>
    <property type="match status" value="1"/>
</dbReference>
<dbReference type="InterPro" id="IPR013761">
    <property type="entry name" value="SAM/pointed_sf"/>
</dbReference>
<dbReference type="InterPro" id="IPR001660">
    <property type="entry name" value="SAM"/>
</dbReference>
<evidence type="ECO:0000259" key="9">
    <source>
        <dbReference type="PROSITE" id="PS50106"/>
    </source>
</evidence>
<dbReference type="SMART" id="SM00454">
    <property type="entry name" value="SAM"/>
    <property type="match status" value="1"/>
</dbReference>
<feature type="domain" description="PDZ" evidence="9">
    <location>
        <begin position="560"/>
        <end position="656"/>
    </location>
</feature>
<feature type="region of interest" description="Disordered" evidence="6">
    <location>
        <begin position="661"/>
        <end position="770"/>
    </location>
</feature>
<feature type="compositionally biased region" description="Polar residues" evidence="6">
    <location>
        <begin position="1205"/>
        <end position="1217"/>
    </location>
</feature>
<dbReference type="SMART" id="SM00248">
    <property type="entry name" value="ANK"/>
    <property type="match status" value="5"/>
</dbReference>
<comment type="subcellular location">
    <subcellularLocation>
        <location evidence="3">Postsynaptic density</location>
    </subcellularLocation>
</comment>
<dbReference type="Gene3D" id="2.30.42.10">
    <property type="match status" value="1"/>
</dbReference>
<dbReference type="InterPro" id="IPR036770">
    <property type="entry name" value="Ankyrin_rpt-contain_sf"/>
</dbReference>
<dbReference type="SUPFAM" id="SSF48403">
    <property type="entry name" value="Ankyrin repeat"/>
    <property type="match status" value="1"/>
</dbReference>
<feature type="region of interest" description="Disordered" evidence="6">
    <location>
        <begin position="806"/>
        <end position="1015"/>
    </location>
</feature>
<feature type="compositionally biased region" description="Basic and acidic residues" evidence="6">
    <location>
        <begin position="1468"/>
        <end position="1481"/>
    </location>
</feature>
<dbReference type="PROSITE" id="PS50106">
    <property type="entry name" value="PDZ"/>
    <property type="match status" value="1"/>
</dbReference>
<name>A0A210QPL5_MIZYE</name>
<dbReference type="Pfam" id="PF07653">
    <property type="entry name" value="SH3_2"/>
    <property type="match status" value="1"/>
</dbReference>
<dbReference type="Gene3D" id="3.10.20.90">
    <property type="entry name" value="Phosphatidylinositol 3-kinase Catalytic Subunit, Chain A, domain 1"/>
    <property type="match status" value="1"/>
</dbReference>
<feature type="compositionally biased region" description="Polar residues" evidence="6">
    <location>
        <begin position="690"/>
        <end position="703"/>
    </location>
</feature>
<keyword evidence="11" id="KW-1185">Reference proteome</keyword>
<dbReference type="InterPro" id="IPR036028">
    <property type="entry name" value="SH3-like_dom_sf"/>
</dbReference>
<dbReference type="GO" id="GO:0035255">
    <property type="term" value="F:ionotropic glutamate receptor binding"/>
    <property type="evidence" value="ECO:0007669"/>
    <property type="project" value="TreeGrafter"/>
</dbReference>
<evidence type="ECO:0000313" key="10">
    <source>
        <dbReference type="EMBL" id="OWF50638.1"/>
    </source>
</evidence>
<feature type="repeat" description="ANK" evidence="4">
    <location>
        <begin position="290"/>
        <end position="322"/>
    </location>
</feature>
<dbReference type="Pfam" id="PF00595">
    <property type="entry name" value="PDZ"/>
    <property type="match status" value="1"/>
</dbReference>
<reference evidence="10 11" key="1">
    <citation type="journal article" date="2017" name="Nat. Ecol. Evol.">
        <title>Scallop genome provides insights into evolution of bilaterian karyotype and development.</title>
        <authorList>
            <person name="Wang S."/>
            <person name="Zhang J."/>
            <person name="Jiao W."/>
            <person name="Li J."/>
            <person name="Xun X."/>
            <person name="Sun Y."/>
            <person name="Guo X."/>
            <person name="Huan P."/>
            <person name="Dong B."/>
            <person name="Zhang L."/>
            <person name="Hu X."/>
            <person name="Sun X."/>
            <person name="Wang J."/>
            <person name="Zhao C."/>
            <person name="Wang Y."/>
            <person name="Wang D."/>
            <person name="Huang X."/>
            <person name="Wang R."/>
            <person name="Lv J."/>
            <person name="Li Y."/>
            <person name="Zhang Z."/>
            <person name="Liu B."/>
            <person name="Lu W."/>
            <person name="Hui Y."/>
            <person name="Liang J."/>
            <person name="Zhou Z."/>
            <person name="Hou R."/>
            <person name="Li X."/>
            <person name="Liu Y."/>
            <person name="Li H."/>
            <person name="Ning X."/>
            <person name="Lin Y."/>
            <person name="Zhao L."/>
            <person name="Xing Q."/>
            <person name="Dou J."/>
            <person name="Li Y."/>
            <person name="Mao J."/>
            <person name="Guo H."/>
            <person name="Dou H."/>
            <person name="Li T."/>
            <person name="Mu C."/>
            <person name="Jiang W."/>
            <person name="Fu Q."/>
            <person name="Fu X."/>
            <person name="Miao Y."/>
            <person name="Liu J."/>
            <person name="Yu Q."/>
            <person name="Li R."/>
            <person name="Liao H."/>
            <person name="Li X."/>
            <person name="Kong Y."/>
            <person name="Jiang Z."/>
            <person name="Chourrout D."/>
            <person name="Li R."/>
            <person name="Bao Z."/>
        </authorList>
    </citation>
    <scope>NUCLEOTIDE SEQUENCE [LARGE SCALE GENOMIC DNA]</scope>
    <source>
        <strain evidence="10 11">PY_sf001</strain>
    </source>
</reference>
<dbReference type="CDD" id="cd17091">
    <property type="entry name" value="FERM_F0_SHANK"/>
    <property type="match status" value="1"/>
</dbReference>
<feature type="compositionally biased region" description="Low complexity" evidence="6">
    <location>
        <begin position="1486"/>
        <end position="1499"/>
    </location>
</feature>
<dbReference type="InterPro" id="IPR001478">
    <property type="entry name" value="PDZ"/>
</dbReference>
<dbReference type="Proteomes" id="UP000242188">
    <property type="component" value="Unassembled WGS sequence"/>
</dbReference>
<dbReference type="CDD" id="cd06746">
    <property type="entry name" value="PDZ_SHANK1_3-like"/>
    <property type="match status" value="1"/>
</dbReference>
<evidence type="ECO:0000256" key="5">
    <source>
        <dbReference type="PROSITE-ProRule" id="PRU00192"/>
    </source>
</evidence>
<dbReference type="InterPro" id="IPR036034">
    <property type="entry name" value="PDZ_sf"/>
</dbReference>
<feature type="compositionally biased region" description="Low complexity" evidence="6">
    <location>
        <begin position="1447"/>
        <end position="1467"/>
    </location>
</feature>
<feature type="domain" description="SAM" evidence="8">
    <location>
        <begin position="1705"/>
        <end position="1768"/>
    </location>
</feature>
<dbReference type="EMBL" id="NEDP02002533">
    <property type="protein sequence ID" value="OWF50638.1"/>
    <property type="molecule type" value="Genomic_DNA"/>
</dbReference>
<feature type="compositionally biased region" description="Basic and acidic residues" evidence="6">
    <location>
        <begin position="1406"/>
        <end position="1426"/>
    </location>
</feature>
<evidence type="ECO:0000256" key="4">
    <source>
        <dbReference type="PROSITE-ProRule" id="PRU00023"/>
    </source>
</evidence>
<dbReference type="PANTHER" id="PTHR24135:SF28">
    <property type="entry name" value="LD13733P"/>
    <property type="match status" value="1"/>
</dbReference>
<feature type="region of interest" description="Disordered" evidence="6">
    <location>
        <begin position="1301"/>
        <end position="1337"/>
    </location>
</feature>
<dbReference type="SMART" id="SM00326">
    <property type="entry name" value="SH3"/>
    <property type="match status" value="1"/>
</dbReference>
<dbReference type="SUPFAM" id="SSF47769">
    <property type="entry name" value="SAM/Pointed domain"/>
    <property type="match status" value="1"/>
</dbReference>
<dbReference type="InterPro" id="IPR001452">
    <property type="entry name" value="SH3_domain"/>
</dbReference>
<dbReference type="InterPro" id="IPR051569">
    <property type="entry name" value="SHANK"/>
</dbReference>
<dbReference type="Gene3D" id="1.25.40.20">
    <property type="entry name" value="Ankyrin repeat-containing domain"/>
    <property type="match status" value="2"/>
</dbReference>
<dbReference type="STRING" id="6573.A0A210QPL5"/>
<dbReference type="Gene3D" id="2.30.30.40">
    <property type="entry name" value="SH3 Domains"/>
    <property type="match status" value="1"/>
</dbReference>
<accession>A0A210QPL5</accession>
<feature type="region of interest" description="Disordered" evidence="6">
    <location>
        <begin position="1036"/>
        <end position="1253"/>
    </location>
</feature>
<feature type="region of interest" description="Disordered" evidence="6">
    <location>
        <begin position="1555"/>
        <end position="1596"/>
    </location>
</feature>
<dbReference type="PROSITE" id="PS50297">
    <property type="entry name" value="ANK_REP_REGION"/>
    <property type="match status" value="3"/>
</dbReference>
<protein>
    <submittedName>
        <fullName evidence="10">SH3 and multiple ankyrin repeat domains protein 3</fullName>
    </submittedName>
</protein>
<dbReference type="PANTHER" id="PTHR24135">
    <property type="entry name" value="SH3 AND MULTIPLE ANKYRIN REPEAT DOMAINS PROTEIN"/>
    <property type="match status" value="1"/>
</dbReference>
<dbReference type="OrthoDB" id="445896at2759"/>
<dbReference type="SMART" id="SM00228">
    <property type="entry name" value="PDZ"/>
    <property type="match status" value="1"/>
</dbReference>
<evidence type="ECO:0000256" key="1">
    <source>
        <dbReference type="ARBA" id="ARBA00022443"/>
    </source>
</evidence>
<dbReference type="GO" id="GO:0045211">
    <property type="term" value="C:postsynaptic membrane"/>
    <property type="evidence" value="ECO:0007669"/>
    <property type="project" value="TreeGrafter"/>
</dbReference>
<sequence length="1773" mass="194410">MDVGNPYHVSPNRKSYVGPSVTYNGVPAELRESNHYMESSFTSDNQTGTVFIRISIPDLKVQKCLQFELDETVWQAKQRLLGTFAKDLKDALNFGLYSPPINGRAGKFLEEERLLRHYPLQGPIGFLEFKYKRRVYKLMNLNPRKLKQINTKGNFKHFIDYVKNCNVEKVTKLANKGLDPNFHDSSTGETPLSQAMMLTKQKCRELIISLVGGGAHLDYRTKKGLTPLHRAVVAGNTEAVKTLLDLGASPNLKDARGLTPLYHCAAHSCNPVCVEMLLMEKAVIGATDEQGWMEIHQACHNGLVQHLEYLLSYGADMDIQNANGNTALHVCAINNQESCARVLLFRGASKDIVNLNHQTPYQAAIIAQSHDLILMLEQHRTEDVVPIREMPRYSNRRRDNPALQSIYGMSRSRSDPRINAISMMDDKYMTTFASMHNLAYLNNNHPDTPSGGYETDSPCSMSVSSASSGMGKHKAAVSKDVSMASGQEVEVTGVSDQGYWEGRNMNGQEGWFPSDNVQEVRLRRRAGSLGDIMKVSRDNALNRNTLATLVHPYGSYSARTVVLQRGPEGYGFVLRGAKSQTNATGELDFCPTAEFPALQYLDNVDPGSRSDRAGLKPGDFLLEINGENVVRASHDRVVQLIRQAGDTLAMKVVTVQRPETADQWLQHQDGSMTLPVRGGKKAAPQPPQRNPRTSISLTKTQGKQIAEGMAELENDTEKESTKRVINHAGTKKKSVRAPLPPDQLDKVLAENDKQEEMTKEQKTASIRSSHSAKRVSCVELGGLDTGAIHSSEKYMSPSEMRIKKYHQKKASNGSVSNMERSRSTSDLLDSKRNEPVYATPVTVPSVASKHKRTASGSTDVVDKYDYDGGDSVSLKSASSYGGSTGNLKTATSERPKAPPPPPPGGSTVPKRHAPAPPKNVEPVRPAKTELVTISTNKKVYATTTEIKSSQVNDQSDQSSFKPANQGKSADEPKIKIKSTVDVTTSHQRNASSVSKHSDSSRDDASEKHSVSFAEDRVNDSAQKFLQKHPNAQLLVTADVHLRKKKVSEPEPDYDVDSEGENDKARNSVTVISVGDKKTKTESAKQLTIKRSDIPSSLVSKKQEDVQIPPPPQEPAPKPPTKTQPPPSPKGREPSPAPSPPRQASPARQPSPVRQATPPKEIHTAEVKEEVEELPVFAPPPPAPPAPPPPPPPLTQEASPSPRVGSRQTGDGPTTSLLPTGDILAAVRKRQTRMETEGPKLTAVQQKKQEPTDNQAAIMAAVARRRQHLEQKSDTDVLDQIESRLHKTKKLQSAKLFFSGENTGKKTETKAQELPKSKPASNVISKAKPGSVTPSKITPKVTPKVETKVTPKVETKVTPKVETKVTPKVETKVETKKEIVNRKATASTPMKPLFDSNAVGKVKVTENKKVVTKQKSIESDKDEKKPTTTDFLAMAEKARQDWLQKKASSSSLSSGSPTHTTTDATTARAKSEPPKTTVKENDSVQYSSKPTSPTPLTTSTQFFNTTDKPKVNGVVRKTSTSTPLKTSRDADLISRATSIRDRIASFEKNKKVDVTNGRINSTSPKSPRYKVQGVTTDSSATETGKTTTSALPPPPEFGDIVHVDIIPPPSGYKHEDTDSVVSSVSTLSTLSDEHADSGYCLSKKNSYEDLIPPPPPGFDDNTDQGYDEMPAVIPPPPDFESNKNNKVVVKPVRMNKPFLSKPVDTWQCLDVLDWLDSLNMTPYKPSFQEHCIDGKKLAALTRNDYIELGVTQVGHRMNLERSIKKAAMRNGSLS</sequence>
<keyword evidence="2" id="KW-0770">Synapse</keyword>
<proteinExistence type="predicted"/>
<dbReference type="InterPro" id="IPR002110">
    <property type="entry name" value="Ankyrin_rpt"/>
</dbReference>
<evidence type="ECO:0000256" key="2">
    <source>
        <dbReference type="ARBA" id="ARBA00023018"/>
    </source>
</evidence>
<dbReference type="PROSITE" id="PS50088">
    <property type="entry name" value="ANK_REPEAT"/>
    <property type="match status" value="3"/>
</dbReference>
<dbReference type="InterPro" id="IPR032425">
    <property type="entry name" value="FERM_f0"/>
</dbReference>
<feature type="repeat" description="ANK" evidence="4">
    <location>
        <begin position="323"/>
        <end position="355"/>
    </location>
</feature>
<feature type="compositionally biased region" description="Basic and acidic residues" evidence="6">
    <location>
        <begin position="1302"/>
        <end position="1315"/>
    </location>
</feature>
<feature type="compositionally biased region" description="Low complexity" evidence="6">
    <location>
        <begin position="948"/>
        <end position="959"/>
    </location>
</feature>
<dbReference type="Pfam" id="PF00536">
    <property type="entry name" value="SAM_1"/>
    <property type="match status" value="1"/>
</dbReference>
<dbReference type="GO" id="GO:0043197">
    <property type="term" value="C:dendritic spine"/>
    <property type="evidence" value="ECO:0007669"/>
    <property type="project" value="TreeGrafter"/>
</dbReference>
<dbReference type="SUPFAM" id="SSF50044">
    <property type="entry name" value="SH3-domain"/>
    <property type="match status" value="1"/>
</dbReference>
<feature type="compositionally biased region" description="Polar residues" evidence="6">
    <location>
        <begin position="931"/>
        <end position="947"/>
    </location>
</feature>
<dbReference type="Gene3D" id="1.10.150.50">
    <property type="entry name" value="Transcription Factor, Ets-1"/>
    <property type="match status" value="1"/>
</dbReference>
<dbReference type="PROSITE" id="PS50105">
    <property type="entry name" value="SAM_DOMAIN"/>
    <property type="match status" value="1"/>
</dbReference>
<feature type="compositionally biased region" description="Polar residues" evidence="6">
    <location>
        <begin position="980"/>
        <end position="990"/>
    </location>
</feature>
<evidence type="ECO:0000259" key="7">
    <source>
        <dbReference type="PROSITE" id="PS50002"/>
    </source>
</evidence>